<reference evidence="1" key="1">
    <citation type="submission" date="2014-11" db="EMBL/GenBank/DDBJ databases">
        <authorList>
            <person name="Amaro Gonzalez C."/>
        </authorList>
    </citation>
    <scope>NUCLEOTIDE SEQUENCE</scope>
</reference>
<reference evidence="1" key="2">
    <citation type="journal article" date="2015" name="Fish Shellfish Immunol.">
        <title>Early steps in the European eel (Anguilla anguilla)-Vibrio vulnificus interaction in the gills: Role of the RtxA13 toxin.</title>
        <authorList>
            <person name="Callol A."/>
            <person name="Pajuelo D."/>
            <person name="Ebbesson L."/>
            <person name="Teles M."/>
            <person name="MacKenzie S."/>
            <person name="Amaro C."/>
        </authorList>
    </citation>
    <scope>NUCLEOTIDE SEQUENCE</scope>
</reference>
<dbReference type="EMBL" id="GBXM01006171">
    <property type="protein sequence ID" value="JAI02407.1"/>
    <property type="molecule type" value="Transcribed_RNA"/>
</dbReference>
<name>A0A0E9XJ05_ANGAN</name>
<accession>A0A0E9XJ05</accession>
<dbReference type="AlphaFoldDB" id="A0A0E9XJ05"/>
<protein>
    <submittedName>
        <fullName evidence="1">Uncharacterized protein</fullName>
    </submittedName>
</protein>
<organism evidence="1">
    <name type="scientific">Anguilla anguilla</name>
    <name type="common">European freshwater eel</name>
    <name type="synonym">Muraena anguilla</name>
    <dbReference type="NCBI Taxonomy" id="7936"/>
    <lineage>
        <taxon>Eukaryota</taxon>
        <taxon>Metazoa</taxon>
        <taxon>Chordata</taxon>
        <taxon>Craniata</taxon>
        <taxon>Vertebrata</taxon>
        <taxon>Euteleostomi</taxon>
        <taxon>Actinopterygii</taxon>
        <taxon>Neopterygii</taxon>
        <taxon>Teleostei</taxon>
        <taxon>Anguilliformes</taxon>
        <taxon>Anguillidae</taxon>
        <taxon>Anguilla</taxon>
    </lineage>
</organism>
<proteinExistence type="predicted"/>
<sequence>MRTYRTGLGSPAVHPFGFICCRDSVWTLEGVSPVSVSPVFTVRPQSLEHTGYCVPLNTT</sequence>
<evidence type="ECO:0000313" key="1">
    <source>
        <dbReference type="EMBL" id="JAI02407.1"/>
    </source>
</evidence>